<keyword evidence="5" id="KW-1185">Reference proteome</keyword>
<dbReference type="STRING" id="71451.RV07_GL000574"/>
<dbReference type="PATRIC" id="fig|1158601.3.peg.591"/>
<dbReference type="PANTHER" id="PTHR33930">
    <property type="entry name" value="ALKYL HYDROPEROXIDE REDUCTASE AHPD"/>
    <property type="match status" value="1"/>
</dbReference>
<dbReference type="SUPFAM" id="SSF69118">
    <property type="entry name" value="AhpD-like"/>
    <property type="match status" value="1"/>
</dbReference>
<dbReference type="Proteomes" id="UP000014148">
    <property type="component" value="Unassembled WGS sequence"/>
</dbReference>
<dbReference type="eggNOG" id="COG0599">
    <property type="taxonomic scope" value="Bacteria"/>
</dbReference>
<sequence length="112" mass="12023">MSKLKESFVMRDEENQLLDNTCLEVMDAFGKVHGAVMKDGVLSRKNKSLMALGIAICVRCDGCMFSHVESAVLLGASMNEIAETVEVAILMGGGPSTVFGRRALKAAEELLS</sequence>
<organism evidence="2 4">
    <name type="scientific">Enterococcus malodoratus ATCC 43197</name>
    <dbReference type="NCBI Taxonomy" id="1158601"/>
    <lineage>
        <taxon>Bacteria</taxon>
        <taxon>Bacillati</taxon>
        <taxon>Bacillota</taxon>
        <taxon>Bacilli</taxon>
        <taxon>Lactobacillales</taxon>
        <taxon>Enterococcaceae</taxon>
        <taxon>Enterococcus</taxon>
    </lineage>
</organism>
<dbReference type="InterPro" id="IPR029032">
    <property type="entry name" value="AhpD-like"/>
</dbReference>
<evidence type="ECO:0000313" key="2">
    <source>
        <dbReference type="EMBL" id="EOH80574.1"/>
    </source>
</evidence>
<dbReference type="PANTHER" id="PTHR33930:SF2">
    <property type="entry name" value="BLR3452 PROTEIN"/>
    <property type="match status" value="1"/>
</dbReference>
<dbReference type="EMBL" id="ASWA01000002">
    <property type="protein sequence ID" value="EOT69083.1"/>
    <property type="molecule type" value="Genomic_DNA"/>
</dbReference>
<accession>R2RXE3</accession>
<evidence type="ECO:0000259" key="1">
    <source>
        <dbReference type="Pfam" id="PF02627"/>
    </source>
</evidence>
<proteinExistence type="predicted"/>
<comment type="caution">
    <text evidence="2">The sequence shown here is derived from an EMBL/GenBank/DDBJ whole genome shotgun (WGS) entry which is preliminary data.</text>
</comment>
<evidence type="ECO:0000313" key="3">
    <source>
        <dbReference type="EMBL" id="EOT69083.1"/>
    </source>
</evidence>
<dbReference type="Proteomes" id="UP000013783">
    <property type="component" value="Unassembled WGS sequence"/>
</dbReference>
<reference evidence="2 4" key="1">
    <citation type="submission" date="2013-02" db="EMBL/GenBank/DDBJ databases">
        <title>The Genome Sequence of Enterococcus malodoratus ATCC_43197.</title>
        <authorList>
            <consortium name="The Broad Institute Genome Sequencing Platform"/>
            <consortium name="The Broad Institute Genome Sequencing Center for Infectious Disease"/>
            <person name="Earl A.M."/>
            <person name="Gilmore M.S."/>
            <person name="Lebreton F."/>
            <person name="Walker B."/>
            <person name="Young S.K."/>
            <person name="Zeng Q."/>
            <person name="Gargeya S."/>
            <person name="Fitzgerald M."/>
            <person name="Haas B."/>
            <person name="Abouelleil A."/>
            <person name="Alvarado L."/>
            <person name="Arachchi H.M."/>
            <person name="Berlin A.M."/>
            <person name="Chapman S.B."/>
            <person name="Dewar J."/>
            <person name="Goldberg J."/>
            <person name="Griggs A."/>
            <person name="Gujja S."/>
            <person name="Hansen M."/>
            <person name="Howarth C."/>
            <person name="Imamovic A."/>
            <person name="Larimer J."/>
            <person name="McCowan C."/>
            <person name="Murphy C."/>
            <person name="Neiman D."/>
            <person name="Pearson M."/>
            <person name="Priest M."/>
            <person name="Roberts A."/>
            <person name="Saif S."/>
            <person name="Shea T."/>
            <person name="Sisk P."/>
            <person name="Sykes S."/>
            <person name="Wortman J."/>
            <person name="Nusbaum C."/>
            <person name="Birren B."/>
        </authorList>
    </citation>
    <scope>NUCLEOTIDE SEQUENCE [LARGE SCALE GENOMIC DNA]</scope>
    <source>
        <strain evidence="2 4">ATCC 43197</strain>
    </source>
</reference>
<dbReference type="InterPro" id="IPR003779">
    <property type="entry name" value="CMD-like"/>
</dbReference>
<keyword evidence="2" id="KW-0575">Peroxidase</keyword>
<gene>
    <name evidence="3" type="ORF">I585_00543</name>
    <name evidence="2" type="ORF">UAI_00612</name>
</gene>
<dbReference type="Pfam" id="PF02627">
    <property type="entry name" value="CMD"/>
    <property type="match status" value="1"/>
</dbReference>
<reference evidence="3 5" key="2">
    <citation type="submission" date="2013-03" db="EMBL/GenBank/DDBJ databases">
        <title>The Genome Sequence of Enterococcus malodoratus ATCC_43197 (PacBio/Illumina hybrid assembly).</title>
        <authorList>
            <consortium name="The Broad Institute Genomics Platform"/>
            <consortium name="The Broad Institute Genome Sequencing Center for Infectious Disease"/>
            <person name="Earl A."/>
            <person name="Russ C."/>
            <person name="Gilmore M."/>
            <person name="Surin D."/>
            <person name="Walker B."/>
            <person name="Young S."/>
            <person name="Zeng Q."/>
            <person name="Gargeya S."/>
            <person name="Fitzgerald M."/>
            <person name="Haas B."/>
            <person name="Abouelleil A."/>
            <person name="Allen A.W."/>
            <person name="Alvarado L."/>
            <person name="Arachchi H.M."/>
            <person name="Berlin A.M."/>
            <person name="Chapman S.B."/>
            <person name="Gainer-Dewar J."/>
            <person name="Goldberg J."/>
            <person name="Griggs A."/>
            <person name="Gujja S."/>
            <person name="Hansen M."/>
            <person name="Howarth C."/>
            <person name="Imamovic A."/>
            <person name="Ireland A."/>
            <person name="Larimer J."/>
            <person name="McCowan C."/>
            <person name="Murphy C."/>
            <person name="Pearson M."/>
            <person name="Poon T.W."/>
            <person name="Priest M."/>
            <person name="Roberts A."/>
            <person name="Saif S."/>
            <person name="Shea T."/>
            <person name="Sisk P."/>
            <person name="Sykes S."/>
            <person name="Wortman J."/>
            <person name="Nusbaum C."/>
            <person name="Birren B."/>
        </authorList>
    </citation>
    <scope>NUCLEOTIDE SEQUENCE [LARGE SCALE GENOMIC DNA]</scope>
    <source>
        <strain evidence="3 5">ATCC 43197</strain>
    </source>
</reference>
<feature type="domain" description="Carboxymuconolactone decarboxylase-like" evidence="1">
    <location>
        <begin position="24"/>
        <end position="105"/>
    </location>
</feature>
<dbReference type="EMBL" id="AJAK01000007">
    <property type="protein sequence ID" value="EOH80574.1"/>
    <property type="molecule type" value="Genomic_DNA"/>
</dbReference>
<dbReference type="RefSeq" id="WP_010739494.1">
    <property type="nucleotide sequence ID" value="NZ_KB946249.1"/>
</dbReference>
<dbReference type="Gene3D" id="1.20.1290.10">
    <property type="entry name" value="AhpD-like"/>
    <property type="match status" value="1"/>
</dbReference>
<protein>
    <submittedName>
        <fullName evidence="2">Alkylhydroperoxidase AhpD family core domain-containing protein</fullName>
    </submittedName>
</protein>
<evidence type="ECO:0000313" key="4">
    <source>
        <dbReference type="Proteomes" id="UP000013783"/>
    </source>
</evidence>
<dbReference type="AlphaFoldDB" id="R2RXE3"/>
<dbReference type="OrthoDB" id="9806086at2"/>
<evidence type="ECO:0000313" key="5">
    <source>
        <dbReference type="Proteomes" id="UP000014148"/>
    </source>
</evidence>
<keyword evidence="2" id="KW-0560">Oxidoreductase</keyword>
<name>R2RXE3_9ENTE</name>
<dbReference type="GO" id="GO:0051920">
    <property type="term" value="F:peroxiredoxin activity"/>
    <property type="evidence" value="ECO:0007669"/>
    <property type="project" value="InterPro"/>
</dbReference>